<gene>
    <name evidence="2" type="ORF">ALC62_00347</name>
</gene>
<protein>
    <submittedName>
        <fullName evidence="2">Uncharacterized protein</fullName>
    </submittedName>
</protein>
<dbReference type="AlphaFoldDB" id="A0A195D723"/>
<evidence type="ECO:0000313" key="3">
    <source>
        <dbReference type="Proteomes" id="UP000078542"/>
    </source>
</evidence>
<dbReference type="EMBL" id="KQ976750">
    <property type="protein sequence ID" value="KYN08676.1"/>
    <property type="molecule type" value="Genomic_DNA"/>
</dbReference>
<reference evidence="2 3" key="1">
    <citation type="submission" date="2016-03" db="EMBL/GenBank/DDBJ databases">
        <title>Cyphomyrmex costatus WGS genome.</title>
        <authorList>
            <person name="Nygaard S."/>
            <person name="Hu H."/>
            <person name="Boomsma J."/>
            <person name="Zhang G."/>
        </authorList>
    </citation>
    <scope>NUCLEOTIDE SEQUENCE [LARGE SCALE GENOMIC DNA]</scope>
    <source>
        <strain evidence="2">MS0001</strain>
        <tissue evidence="2">Whole body</tissue>
    </source>
</reference>
<name>A0A195D723_9HYME</name>
<organism evidence="2 3">
    <name type="scientific">Cyphomyrmex costatus</name>
    <dbReference type="NCBI Taxonomy" id="456900"/>
    <lineage>
        <taxon>Eukaryota</taxon>
        <taxon>Metazoa</taxon>
        <taxon>Ecdysozoa</taxon>
        <taxon>Arthropoda</taxon>
        <taxon>Hexapoda</taxon>
        <taxon>Insecta</taxon>
        <taxon>Pterygota</taxon>
        <taxon>Neoptera</taxon>
        <taxon>Endopterygota</taxon>
        <taxon>Hymenoptera</taxon>
        <taxon>Apocrita</taxon>
        <taxon>Aculeata</taxon>
        <taxon>Formicoidea</taxon>
        <taxon>Formicidae</taxon>
        <taxon>Myrmicinae</taxon>
        <taxon>Cyphomyrmex</taxon>
    </lineage>
</organism>
<proteinExistence type="predicted"/>
<evidence type="ECO:0000256" key="1">
    <source>
        <dbReference type="SAM" id="MobiDB-lite"/>
    </source>
</evidence>
<dbReference type="Proteomes" id="UP000078542">
    <property type="component" value="Unassembled WGS sequence"/>
</dbReference>
<evidence type="ECO:0000313" key="2">
    <source>
        <dbReference type="EMBL" id="KYN08676.1"/>
    </source>
</evidence>
<feature type="region of interest" description="Disordered" evidence="1">
    <location>
        <begin position="102"/>
        <end position="121"/>
    </location>
</feature>
<accession>A0A195D723</accession>
<keyword evidence="3" id="KW-1185">Reference proteome</keyword>
<feature type="region of interest" description="Disordered" evidence="1">
    <location>
        <begin position="54"/>
        <end position="90"/>
    </location>
</feature>
<sequence>MVMEEEEDMMMEEEDMVIEKKNVMMRWDTPNFSVKSTALEPSSAAWHYGRVGRKRDLSMPPSSRRMVRREEGKKGTQVYPSQEVHPARRGRRTCRRYIANVPDRHNGAPQRTLNRKSAWKL</sequence>